<evidence type="ECO:0000313" key="1">
    <source>
        <dbReference type="EMBL" id="ABE59911.1"/>
    </source>
</evidence>
<proteinExistence type="predicted"/>
<gene>
    <name evidence="1" type="ordered locus">Csal_2564</name>
</gene>
<organism evidence="1 2">
    <name type="scientific">Chromohalobacter israelensis (strain ATCC BAA-138 / DSM 3043 / CIP 106854 / NCIMB 13768 / 1H11)</name>
    <name type="common">Chromohalobacter salexigens</name>
    <dbReference type="NCBI Taxonomy" id="290398"/>
    <lineage>
        <taxon>Bacteria</taxon>
        <taxon>Pseudomonadati</taxon>
        <taxon>Pseudomonadota</taxon>
        <taxon>Gammaproteobacteria</taxon>
        <taxon>Oceanospirillales</taxon>
        <taxon>Halomonadaceae</taxon>
        <taxon>Chromohalobacter</taxon>
    </lineage>
</organism>
<keyword evidence="2" id="KW-1185">Reference proteome</keyword>
<accession>Q1QUE7</accession>
<protein>
    <submittedName>
        <fullName evidence="1">Uncharacterized protein</fullName>
    </submittedName>
</protein>
<dbReference type="HOGENOM" id="CLU_2394456_0_0_6"/>
<dbReference type="AlphaFoldDB" id="Q1QUE7"/>
<name>Q1QUE7_CHRI1</name>
<dbReference type="EMBL" id="CP000285">
    <property type="protein sequence ID" value="ABE59911.1"/>
    <property type="molecule type" value="Genomic_DNA"/>
</dbReference>
<sequence>MSESAWRKAGRRPQGTSAMRFRIGKRRSTGLRLSALASVLAEGEGRWSGARQDEEKCGIGVPCDGAPEGFYFMVSYCFIKDFMRGALIPIDMP</sequence>
<dbReference type="Proteomes" id="UP000000239">
    <property type="component" value="Chromosome"/>
</dbReference>
<evidence type="ECO:0000313" key="2">
    <source>
        <dbReference type="Proteomes" id="UP000000239"/>
    </source>
</evidence>
<dbReference type="KEGG" id="csa:Csal_2564"/>
<reference evidence="1 2" key="1">
    <citation type="journal article" date="2011" name="Stand. Genomic Sci.">
        <title>Complete genome sequence of the halophilic and highly halotolerant Chromohalobacter salexigens type strain (1H11(T)).</title>
        <authorList>
            <person name="Copeland A."/>
            <person name="O'Connor K."/>
            <person name="Lucas S."/>
            <person name="Lapidus A."/>
            <person name="Berry K.W."/>
            <person name="Detter J.C."/>
            <person name="Del Rio T.G."/>
            <person name="Hammon N."/>
            <person name="Dalin E."/>
            <person name="Tice H."/>
            <person name="Pitluck S."/>
            <person name="Bruce D."/>
            <person name="Goodwin L."/>
            <person name="Han C."/>
            <person name="Tapia R."/>
            <person name="Saunders E."/>
            <person name="Schmutz J."/>
            <person name="Brettin T."/>
            <person name="Larimer F."/>
            <person name="Land M."/>
            <person name="Hauser L."/>
            <person name="Vargas C."/>
            <person name="Nieto J.J."/>
            <person name="Kyrpides N.C."/>
            <person name="Ivanova N."/>
            <person name="Goker M."/>
            <person name="Klenk H.P."/>
            <person name="Csonka L.N."/>
            <person name="Woyke T."/>
        </authorList>
    </citation>
    <scope>NUCLEOTIDE SEQUENCE [LARGE SCALE GENOMIC DNA]</scope>
    <source>
        <strain evidence="2">ATCC BAA-138 / DSM 3043 / CIP 106854 / NCIMB 13768 / 1H11</strain>
    </source>
</reference>